<keyword evidence="2 9" id="KW-0813">Transport</keyword>
<evidence type="ECO:0000313" key="12">
    <source>
        <dbReference type="Proteomes" id="UP000313645"/>
    </source>
</evidence>
<gene>
    <name evidence="11" type="ORF">EZI54_20095</name>
</gene>
<name>A0ABY1ZHM7_9GAMM</name>
<evidence type="ECO:0000256" key="7">
    <source>
        <dbReference type="ARBA" id="ARBA00023136"/>
    </source>
</evidence>
<feature type="transmembrane region" description="Helical" evidence="9">
    <location>
        <begin position="15"/>
        <end position="31"/>
    </location>
</feature>
<reference evidence="11 12" key="1">
    <citation type="submission" date="2019-02" db="EMBL/GenBank/DDBJ databases">
        <title>Marinobacter halodurans sp. nov., a marine bacterium isolated from sea tidal flat.</title>
        <authorList>
            <person name="Yoo Y."/>
            <person name="Lee D.W."/>
            <person name="Kim B.S."/>
            <person name="Kim J.-J."/>
        </authorList>
    </citation>
    <scope>NUCLEOTIDE SEQUENCE [LARGE SCALE GENOMIC DNA]</scope>
    <source>
        <strain evidence="11 12">YJ-S3-2</strain>
    </source>
</reference>
<dbReference type="InterPro" id="IPR007387">
    <property type="entry name" value="TRAP_DctQ"/>
</dbReference>
<keyword evidence="12" id="KW-1185">Reference proteome</keyword>
<evidence type="ECO:0000256" key="5">
    <source>
        <dbReference type="ARBA" id="ARBA00022692"/>
    </source>
</evidence>
<dbReference type="PANTHER" id="PTHR35011">
    <property type="entry name" value="2,3-DIKETO-L-GULONATE TRAP TRANSPORTER SMALL PERMEASE PROTEIN YIAM"/>
    <property type="match status" value="1"/>
</dbReference>
<keyword evidence="6 9" id="KW-1133">Transmembrane helix</keyword>
<comment type="subcellular location">
    <subcellularLocation>
        <location evidence="1 9">Cell inner membrane</location>
        <topology evidence="1 9">Multi-pass membrane protein</topology>
    </subcellularLocation>
</comment>
<comment type="caution">
    <text evidence="11">The sequence shown here is derived from an EMBL/GenBank/DDBJ whole genome shotgun (WGS) entry which is preliminary data.</text>
</comment>
<feature type="transmembrane region" description="Helical" evidence="9">
    <location>
        <begin position="84"/>
        <end position="108"/>
    </location>
</feature>
<evidence type="ECO:0000256" key="2">
    <source>
        <dbReference type="ARBA" id="ARBA00022448"/>
    </source>
</evidence>
<dbReference type="RefSeq" id="WP_131483672.1">
    <property type="nucleotide sequence ID" value="NZ_SJDL01000042.1"/>
</dbReference>
<keyword evidence="5 9" id="KW-0812">Transmembrane</keyword>
<evidence type="ECO:0000256" key="8">
    <source>
        <dbReference type="ARBA" id="ARBA00038436"/>
    </source>
</evidence>
<feature type="domain" description="Tripartite ATP-independent periplasmic transporters DctQ component" evidence="10">
    <location>
        <begin position="95"/>
        <end position="225"/>
    </location>
</feature>
<comment type="function">
    <text evidence="9">Part of the tripartite ATP-independent periplasmic (TRAP) transport system.</text>
</comment>
<keyword evidence="3" id="KW-1003">Cell membrane</keyword>
<dbReference type="PANTHER" id="PTHR35011:SF4">
    <property type="entry name" value="SLL1102 PROTEIN"/>
    <property type="match status" value="1"/>
</dbReference>
<dbReference type="Pfam" id="PF04290">
    <property type="entry name" value="DctQ"/>
    <property type="match status" value="1"/>
</dbReference>
<dbReference type="InterPro" id="IPR055348">
    <property type="entry name" value="DctQ"/>
</dbReference>
<feature type="transmembrane region" description="Helical" evidence="9">
    <location>
        <begin position="160"/>
        <end position="181"/>
    </location>
</feature>
<proteinExistence type="inferred from homology"/>
<sequence>MSDELDGFGFVLPHWLYWGWLAVMPLLLMALDRWHRKRKGAVAEESVRIPGEGQDAEDTVYTRHPDAGVNGFTRAIDWISEHSGVFVAFWTVNAVCFYFFEVVMRYIFNMPTIWVHEASFLLLGMQYLLAGAFALLHGAHVRVDVLYNLLPERGQVGMDIFTSMFFFMFALVLAITSWTFFQNSYAMHETTVETWGIQYYPVKFMMLLGAILILLAGLSKLIKDIALFVRLGKEGRA</sequence>
<evidence type="ECO:0000256" key="6">
    <source>
        <dbReference type="ARBA" id="ARBA00022989"/>
    </source>
</evidence>
<organism evidence="11 12">
    <name type="scientific">Marinobacter halodurans</name>
    <dbReference type="NCBI Taxonomy" id="2528979"/>
    <lineage>
        <taxon>Bacteria</taxon>
        <taxon>Pseudomonadati</taxon>
        <taxon>Pseudomonadota</taxon>
        <taxon>Gammaproteobacteria</taxon>
        <taxon>Pseudomonadales</taxon>
        <taxon>Marinobacteraceae</taxon>
        <taxon>Marinobacter</taxon>
    </lineage>
</organism>
<accession>A0ABY1ZHM7</accession>
<comment type="caution">
    <text evidence="9">Lacks conserved residue(s) required for the propagation of feature annotation.</text>
</comment>
<evidence type="ECO:0000256" key="1">
    <source>
        <dbReference type="ARBA" id="ARBA00004429"/>
    </source>
</evidence>
<evidence type="ECO:0000259" key="10">
    <source>
        <dbReference type="Pfam" id="PF04290"/>
    </source>
</evidence>
<evidence type="ECO:0000256" key="4">
    <source>
        <dbReference type="ARBA" id="ARBA00022519"/>
    </source>
</evidence>
<evidence type="ECO:0000313" key="11">
    <source>
        <dbReference type="EMBL" id="TBW49250.1"/>
    </source>
</evidence>
<dbReference type="EMBL" id="SJDL01000042">
    <property type="protein sequence ID" value="TBW49250.1"/>
    <property type="molecule type" value="Genomic_DNA"/>
</dbReference>
<feature type="transmembrane region" description="Helical" evidence="9">
    <location>
        <begin position="201"/>
        <end position="222"/>
    </location>
</feature>
<protein>
    <recommendedName>
        <fullName evidence="9">TRAP transporter small permease protein</fullName>
    </recommendedName>
</protein>
<keyword evidence="7 9" id="KW-0472">Membrane</keyword>
<evidence type="ECO:0000256" key="9">
    <source>
        <dbReference type="RuleBase" id="RU369079"/>
    </source>
</evidence>
<feature type="transmembrane region" description="Helical" evidence="9">
    <location>
        <begin position="120"/>
        <end position="139"/>
    </location>
</feature>
<evidence type="ECO:0000256" key="3">
    <source>
        <dbReference type="ARBA" id="ARBA00022475"/>
    </source>
</evidence>
<comment type="subunit">
    <text evidence="9">The complex comprises the extracytoplasmic solute receptor protein and the two transmembrane proteins.</text>
</comment>
<comment type="similarity">
    <text evidence="8 9">Belongs to the TRAP transporter small permease family.</text>
</comment>
<keyword evidence="4 9" id="KW-0997">Cell inner membrane</keyword>
<dbReference type="Proteomes" id="UP000313645">
    <property type="component" value="Unassembled WGS sequence"/>
</dbReference>